<organism evidence="2">
    <name type="scientific">Zea mays</name>
    <name type="common">Maize</name>
    <dbReference type="NCBI Taxonomy" id="4577"/>
    <lineage>
        <taxon>Eukaryota</taxon>
        <taxon>Viridiplantae</taxon>
        <taxon>Streptophyta</taxon>
        <taxon>Embryophyta</taxon>
        <taxon>Tracheophyta</taxon>
        <taxon>Spermatophyta</taxon>
        <taxon>Magnoliopsida</taxon>
        <taxon>Liliopsida</taxon>
        <taxon>Poales</taxon>
        <taxon>Poaceae</taxon>
        <taxon>PACMAD clade</taxon>
        <taxon>Panicoideae</taxon>
        <taxon>Andropogonodae</taxon>
        <taxon>Andropogoneae</taxon>
        <taxon>Tripsacinae</taxon>
        <taxon>Zea</taxon>
    </lineage>
</organism>
<dbReference type="Proteomes" id="UP000251960">
    <property type="component" value="Chromosome 4"/>
</dbReference>
<name>A0A3L6F0N2_MAIZE</name>
<dbReference type="EMBL" id="NCVQ01000005">
    <property type="protein sequence ID" value="PWZ26453.1"/>
    <property type="molecule type" value="Genomic_DNA"/>
</dbReference>
<proteinExistence type="predicted"/>
<feature type="region of interest" description="Disordered" evidence="1">
    <location>
        <begin position="127"/>
        <end position="165"/>
    </location>
</feature>
<feature type="region of interest" description="Disordered" evidence="1">
    <location>
        <begin position="321"/>
        <end position="340"/>
    </location>
</feature>
<feature type="compositionally biased region" description="Acidic residues" evidence="1">
    <location>
        <begin position="155"/>
        <end position="165"/>
    </location>
</feature>
<dbReference type="PANTHER" id="PTHR33170:SF34">
    <property type="entry name" value="OS05G0102200 PROTEIN"/>
    <property type="match status" value="1"/>
</dbReference>
<evidence type="ECO:0000313" key="2">
    <source>
        <dbReference type="EMBL" id="PWZ26453.1"/>
    </source>
</evidence>
<dbReference type="PANTHER" id="PTHR33170">
    <property type="entry name" value="DUF4283 DOMAIN-CONTAINING PROTEIN-RELATED"/>
    <property type="match status" value="1"/>
</dbReference>
<comment type="caution">
    <text evidence="2">The sequence shown here is derived from an EMBL/GenBank/DDBJ whole genome shotgun (WGS) entry which is preliminary data.</text>
</comment>
<dbReference type="AlphaFoldDB" id="A0A3L6F0N2"/>
<accession>A0A3L6F0N2</accession>
<reference evidence="2" key="1">
    <citation type="journal article" date="2018" name="Nat. Genet.">
        <title>Extensive intraspecific gene order and gene structural variations between Mo17 and other maize genomes.</title>
        <authorList>
            <person name="Sun S."/>
            <person name="Zhou Y."/>
            <person name="Chen J."/>
            <person name="Shi J."/>
            <person name="Zhao H."/>
            <person name="Zhao H."/>
            <person name="Song W."/>
            <person name="Zhang M."/>
            <person name="Cui Y."/>
            <person name="Dong X."/>
            <person name="Liu H."/>
            <person name="Ma X."/>
            <person name="Jiao Y."/>
            <person name="Wang B."/>
            <person name="Wei X."/>
            <person name="Stein J.C."/>
            <person name="Glaubitz J.C."/>
            <person name="Lu F."/>
            <person name="Yu G."/>
            <person name="Liang C."/>
            <person name="Fengler K."/>
            <person name="Li B."/>
            <person name="Rafalski A."/>
            <person name="Schnable P.S."/>
            <person name="Ware D.H."/>
            <person name="Buckler E.S."/>
            <person name="Lai J."/>
        </authorList>
    </citation>
    <scope>NUCLEOTIDE SEQUENCE [LARGE SCALE GENOMIC DNA]</scope>
    <source>
        <tissue evidence="2">Seedling</tissue>
    </source>
</reference>
<gene>
    <name evidence="2" type="ORF">Zm00014a_019105</name>
</gene>
<evidence type="ECO:0000256" key="1">
    <source>
        <dbReference type="SAM" id="MobiDB-lite"/>
    </source>
</evidence>
<sequence>MVENVPEELQNYQAICELGSTIGAVEEVDILSLDSKDIVRFKVHVKSVAMIPPILEVGVKPFFYDIFFKIDDITDEGWNDESINLGKRASVDRQGLDDPSYEKTGKKARNVGEKSVKEQMRLENIGDMMSQGKSSGRGPKLGDNNEDLNPISEDPINEDEEFHESEDDLLSSRDLEEFAKDDEGVIPPCQGKISKSPLGAQAEGSGKIEAEKQVVSMEVEHGEGIRRSNRLEANDDMKIVDKAAARAMAKDAFMNKGMNSNPFSVLNTKNPVLMSIASDLGIYLGNSFNESTTNLELIKSLELSRNVLACSFVKNYVENNPQVGSDPELDKSIQDDNGNN</sequence>
<feature type="region of interest" description="Disordered" evidence="1">
    <location>
        <begin position="90"/>
        <end position="114"/>
    </location>
</feature>
<feature type="region of interest" description="Disordered" evidence="1">
    <location>
        <begin position="183"/>
        <end position="206"/>
    </location>
</feature>
<protein>
    <submittedName>
        <fullName evidence="2">Uncharacterized protein</fullName>
    </submittedName>
</protein>